<dbReference type="AlphaFoldDB" id="X7E7L1"/>
<gene>
    <name evidence="1" type="ORF">MUS1_11510</name>
</gene>
<dbReference type="PATRIC" id="fig|1122207.3.peg.1433"/>
<dbReference type="STRING" id="1122207.MUS1_11510"/>
<accession>X7E7L1</accession>
<reference evidence="1 2" key="1">
    <citation type="submission" date="2014-01" db="EMBL/GenBank/DDBJ databases">
        <title>Marinomonas ushuaiensis DSM 15871 Genome Sequencing.</title>
        <authorList>
            <person name="Lai Q."/>
            <person name="Shao Z.S."/>
        </authorList>
    </citation>
    <scope>NUCLEOTIDE SEQUENCE [LARGE SCALE GENOMIC DNA]</scope>
    <source>
        <strain evidence="1 2">DSM 15871</strain>
    </source>
</reference>
<keyword evidence="2" id="KW-1185">Reference proteome</keyword>
<sequence>MLPYISAFLNVKKETFKLPSIKIAADMPLLNLKRNLLVSL</sequence>
<dbReference type="EMBL" id="JAMB01000005">
    <property type="protein sequence ID" value="ETX11158.1"/>
    <property type="molecule type" value="Genomic_DNA"/>
</dbReference>
<protein>
    <submittedName>
        <fullName evidence="1">Uncharacterized protein</fullName>
    </submittedName>
</protein>
<proteinExistence type="predicted"/>
<evidence type="ECO:0000313" key="2">
    <source>
        <dbReference type="Proteomes" id="UP000054058"/>
    </source>
</evidence>
<name>X7E7L1_9GAMM</name>
<evidence type="ECO:0000313" key="1">
    <source>
        <dbReference type="EMBL" id="ETX11158.1"/>
    </source>
</evidence>
<comment type="caution">
    <text evidence="1">The sequence shown here is derived from an EMBL/GenBank/DDBJ whole genome shotgun (WGS) entry which is preliminary data.</text>
</comment>
<dbReference type="Proteomes" id="UP000054058">
    <property type="component" value="Unassembled WGS sequence"/>
</dbReference>
<organism evidence="1 2">
    <name type="scientific">Marinomonas ushuaiensis DSM 15871</name>
    <dbReference type="NCBI Taxonomy" id="1122207"/>
    <lineage>
        <taxon>Bacteria</taxon>
        <taxon>Pseudomonadati</taxon>
        <taxon>Pseudomonadota</taxon>
        <taxon>Gammaproteobacteria</taxon>
        <taxon>Oceanospirillales</taxon>
        <taxon>Oceanospirillaceae</taxon>
        <taxon>Marinomonas</taxon>
    </lineage>
</organism>